<evidence type="ECO:0000256" key="2">
    <source>
        <dbReference type="ARBA" id="ARBA00007186"/>
    </source>
</evidence>
<evidence type="ECO:0000256" key="4">
    <source>
        <dbReference type="ARBA" id="ARBA00022729"/>
    </source>
</evidence>
<feature type="domain" description="Alpha-L-arabinofuranosidase C-terminal" evidence="7">
    <location>
        <begin position="620"/>
        <end position="788"/>
    </location>
</feature>
<dbReference type="InterPro" id="IPR010720">
    <property type="entry name" value="Alpha-L-AF_C"/>
</dbReference>
<dbReference type="PANTHER" id="PTHR31776:SF0">
    <property type="entry name" value="ALPHA-L-ARABINOFURANOSIDASE 1"/>
    <property type="match status" value="1"/>
</dbReference>
<evidence type="ECO:0000313" key="8">
    <source>
        <dbReference type="EMBL" id="OOQ57913.1"/>
    </source>
</evidence>
<dbReference type="InterPro" id="IPR051563">
    <property type="entry name" value="Glycosyl_Hydrolase_51"/>
</dbReference>
<dbReference type="Pfam" id="PF06439">
    <property type="entry name" value="3keto-disac_hyd"/>
    <property type="match status" value="1"/>
</dbReference>
<dbReference type="InterPro" id="IPR013780">
    <property type="entry name" value="Glyco_hydro_b"/>
</dbReference>
<dbReference type="PANTHER" id="PTHR31776">
    <property type="entry name" value="ALPHA-L-ARABINOFURANOSIDASE 1"/>
    <property type="match status" value="1"/>
</dbReference>
<evidence type="ECO:0000256" key="5">
    <source>
        <dbReference type="ARBA" id="ARBA00022801"/>
    </source>
</evidence>
<dbReference type="InterPro" id="IPR017853">
    <property type="entry name" value="GH"/>
</dbReference>
<dbReference type="Gene3D" id="2.60.120.260">
    <property type="entry name" value="Galactose-binding domain-like"/>
    <property type="match status" value="1"/>
</dbReference>
<dbReference type="Proteomes" id="UP000189739">
    <property type="component" value="Unassembled WGS sequence"/>
</dbReference>
<gene>
    <name evidence="8" type="ORF">BC343_13095</name>
</gene>
<keyword evidence="4" id="KW-0732">Signal</keyword>
<dbReference type="EC" id="3.2.1.55" evidence="3"/>
<proteinExistence type="inferred from homology"/>
<keyword evidence="6" id="KW-0325">Glycoprotein</keyword>
<evidence type="ECO:0000313" key="9">
    <source>
        <dbReference type="Proteomes" id="UP000189739"/>
    </source>
</evidence>
<keyword evidence="5" id="KW-0378">Hydrolase</keyword>
<protein>
    <recommendedName>
        <fullName evidence="3">non-reducing end alpha-L-arabinofuranosidase</fullName>
        <ecNumber evidence="3">3.2.1.55</ecNumber>
    </recommendedName>
</protein>
<evidence type="ECO:0000256" key="3">
    <source>
        <dbReference type="ARBA" id="ARBA00012670"/>
    </source>
</evidence>
<evidence type="ECO:0000259" key="7">
    <source>
        <dbReference type="SMART" id="SM00813"/>
    </source>
</evidence>
<comment type="caution">
    <text evidence="8">The sequence shown here is derived from an EMBL/GenBank/DDBJ whole genome shotgun (WGS) entry which is preliminary data.</text>
</comment>
<sequence>MFSVLLFKTAAADAQSAHITIDAAKVLNKVPATLYGSCIEDVNHEVYGGIYGERIYGGNFEEPALAHAFKGWANLQGEWRIGGGGAGSAAGPGYTILRNGVQTNNGSIEADIAFTDRGRDAGLLFRVTKATPGSPYFNGYRVSCSKGQRRIRLEKFNGRPALVDESAEDIDIKNEVHLKIKATGNHISVYVNSSETPVIDYSDKTPLPAGSVGLYTNNAAASFQNIAIDADGNKSKEASLTPVTALQVSFQWKPVGPVAAVKYSLDSADAVSGRQAQVIEALTANSKAGISNAGLNHWGISIKKGQRYPGFVYLKAQGYSGTVMVTLESDDAKTIYAKATISGVSSAWKKYSFSLQTTGSTARGNLVIRLLGKGKLLIDRASLSGAPQDEFKGLNLRADIAGMMQKEGLSFLRYGGTMVNAKEYNWKNMTGPQSLRPPYRGHWYPWSNNGFGFEEFLQLCEAAGFTSAFAVNTEDSAEDIANMVEYLTADKSTAWGAKRAAVGHPKPYPVKYIEIGNEEVIWGDKKEDYEHYAQRFNILYDAIHAKNPAIKVVCAAWWRPKSPNMEIVFKAINGRADYWDLHTDADEAAAGTTVDKNIQHMHDLFLQWDPATKMKCAVFEENGGLHNMQRALGHATTLNAIRRHGDFVLTSCPANALQPYLQNDNDWDQGQIFFTPDKVWGMPPFYVQQMASANHQRLRIAETVEGPLDVSATRSDDGKELVLHIVNTGKSEVTSALDITNFKATGQVAVTTISAPPSAENTLEEPSRVSPLSKVISLQKEYTFLPNSYTIMRFKR</sequence>
<dbReference type="SMART" id="SM00813">
    <property type="entry name" value="Alpha-L-AF_C"/>
    <property type="match status" value="1"/>
</dbReference>
<dbReference type="Pfam" id="PF06964">
    <property type="entry name" value="Alpha-L-AF_C"/>
    <property type="match status" value="1"/>
</dbReference>
<comment type="similarity">
    <text evidence="2">Belongs to the glycosyl hydrolase 51 family.</text>
</comment>
<dbReference type="Gene3D" id="3.20.20.80">
    <property type="entry name" value="Glycosidases"/>
    <property type="match status" value="1"/>
</dbReference>
<evidence type="ECO:0000256" key="1">
    <source>
        <dbReference type="ARBA" id="ARBA00001462"/>
    </source>
</evidence>
<organism evidence="8 9">
    <name type="scientific">Mucilaginibacter pedocola</name>
    <dbReference type="NCBI Taxonomy" id="1792845"/>
    <lineage>
        <taxon>Bacteria</taxon>
        <taxon>Pseudomonadati</taxon>
        <taxon>Bacteroidota</taxon>
        <taxon>Sphingobacteriia</taxon>
        <taxon>Sphingobacteriales</taxon>
        <taxon>Sphingobacteriaceae</taxon>
        <taxon>Mucilaginibacter</taxon>
    </lineage>
</organism>
<dbReference type="GO" id="GO:0046373">
    <property type="term" value="P:L-arabinose metabolic process"/>
    <property type="evidence" value="ECO:0007669"/>
    <property type="project" value="InterPro"/>
</dbReference>
<dbReference type="SUPFAM" id="SSF51445">
    <property type="entry name" value="(Trans)glycosidases"/>
    <property type="match status" value="1"/>
</dbReference>
<dbReference type="Gene3D" id="2.60.120.560">
    <property type="entry name" value="Exo-inulinase, domain 1"/>
    <property type="match status" value="1"/>
</dbReference>
<accession>A0A1S9PA97</accession>
<dbReference type="EMBL" id="MBTF01000035">
    <property type="protein sequence ID" value="OOQ57913.1"/>
    <property type="molecule type" value="Genomic_DNA"/>
</dbReference>
<dbReference type="Pfam" id="PF22848">
    <property type="entry name" value="ASD1_dom"/>
    <property type="match status" value="1"/>
</dbReference>
<reference evidence="8 9" key="1">
    <citation type="submission" date="2016-07" db="EMBL/GenBank/DDBJ databases">
        <title>Genomic analysis of zinc-resistant bacterium Mucilaginibacter pedocola TBZ30.</title>
        <authorList>
            <person name="Huang J."/>
            <person name="Tang J."/>
        </authorList>
    </citation>
    <scope>NUCLEOTIDE SEQUENCE [LARGE SCALE GENOMIC DNA]</scope>
    <source>
        <strain evidence="8 9">TBZ30</strain>
    </source>
</reference>
<dbReference type="AlphaFoldDB" id="A0A1S9PA97"/>
<comment type="catalytic activity">
    <reaction evidence="1">
        <text>Hydrolysis of terminal non-reducing alpha-L-arabinofuranoside residues in alpha-L-arabinosides.</text>
        <dbReference type="EC" id="3.2.1.55"/>
    </reaction>
</comment>
<dbReference type="InterPro" id="IPR055235">
    <property type="entry name" value="ASD1_cat"/>
</dbReference>
<dbReference type="SUPFAM" id="SSF51011">
    <property type="entry name" value="Glycosyl hydrolase domain"/>
    <property type="match status" value="1"/>
</dbReference>
<dbReference type="Gene3D" id="2.60.40.1180">
    <property type="entry name" value="Golgi alpha-mannosidase II"/>
    <property type="match status" value="1"/>
</dbReference>
<dbReference type="GO" id="GO:0046556">
    <property type="term" value="F:alpha-L-arabinofuranosidase activity"/>
    <property type="evidence" value="ECO:0007669"/>
    <property type="project" value="UniProtKB-EC"/>
</dbReference>
<evidence type="ECO:0000256" key="6">
    <source>
        <dbReference type="ARBA" id="ARBA00023180"/>
    </source>
</evidence>
<keyword evidence="9" id="KW-1185">Reference proteome</keyword>
<dbReference type="STRING" id="1792845.BC343_13095"/>
<name>A0A1S9PA97_9SPHI</name>
<dbReference type="InterPro" id="IPR010496">
    <property type="entry name" value="AL/BT2_dom"/>
</dbReference>